<accession>A0ABS8VM44</accession>
<sequence>MFEFPLNMGEIIAEEINCRVMKLSISLPFPCLITQLCREAHVPILARIDVEIYATKKYDLEKYMDKTRQEKQLKLFAKQLGTFVDRSIKVVLNPYKNLHASIDNMEAWLNDRLKELTMLDLTSFAAELKKARDDILKLQ</sequence>
<reference evidence="1 2" key="1">
    <citation type="journal article" date="2021" name="BMC Genomics">
        <title>Datura genome reveals duplications of psychoactive alkaloid biosynthetic genes and high mutation rate following tissue culture.</title>
        <authorList>
            <person name="Rajewski A."/>
            <person name="Carter-House D."/>
            <person name="Stajich J."/>
            <person name="Litt A."/>
        </authorList>
    </citation>
    <scope>NUCLEOTIDE SEQUENCE [LARGE SCALE GENOMIC DNA]</scope>
    <source>
        <strain evidence="1">AR-01</strain>
    </source>
</reference>
<dbReference type="Proteomes" id="UP000823775">
    <property type="component" value="Unassembled WGS sequence"/>
</dbReference>
<proteinExistence type="predicted"/>
<name>A0ABS8VM44_DATST</name>
<organism evidence="1 2">
    <name type="scientific">Datura stramonium</name>
    <name type="common">Jimsonweed</name>
    <name type="synonym">Common thornapple</name>
    <dbReference type="NCBI Taxonomy" id="4076"/>
    <lineage>
        <taxon>Eukaryota</taxon>
        <taxon>Viridiplantae</taxon>
        <taxon>Streptophyta</taxon>
        <taxon>Embryophyta</taxon>
        <taxon>Tracheophyta</taxon>
        <taxon>Spermatophyta</taxon>
        <taxon>Magnoliopsida</taxon>
        <taxon>eudicotyledons</taxon>
        <taxon>Gunneridae</taxon>
        <taxon>Pentapetalae</taxon>
        <taxon>asterids</taxon>
        <taxon>lamiids</taxon>
        <taxon>Solanales</taxon>
        <taxon>Solanaceae</taxon>
        <taxon>Solanoideae</taxon>
        <taxon>Datureae</taxon>
        <taxon>Datura</taxon>
    </lineage>
</organism>
<protein>
    <submittedName>
        <fullName evidence="1">Uncharacterized protein</fullName>
    </submittedName>
</protein>
<evidence type="ECO:0000313" key="1">
    <source>
        <dbReference type="EMBL" id="MCE0481884.1"/>
    </source>
</evidence>
<keyword evidence="2" id="KW-1185">Reference proteome</keyword>
<dbReference type="EMBL" id="JACEIK010005603">
    <property type="protein sequence ID" value="MCE0481884.1"/>
    <property type="molecule type" value="Genomic_DNA"/>
</dbReference>
<comment type="caution">
    <text evidence="1">The sequence shown here is derived from an EMBL/GenBank/DDBJ whole genome shotgun (WGS) entry which is preliminary data.</text>
</comment>
<evidence type="ECO:0000313" key="2">
    <source>
        <dbReference type="Proteomes" id="UP000823775"/>
    </source>
</evidence>
<gene>
    <name evidence="1" type="ORF">HAX54_040062</name>
</gene>